<keyword evidence="2" id="KW-1185">Reference proteome</keyword>
<feature type="domain" description="Retrotransposon gag" evidence="1">
    <location>
        <begin position="203"/>
        <end position="263"/>
    </location>
</feature>
<organism evidence="2 3">
    <name type="scientific">Spinacia oleracea</name>
    <name type="common">Spinach</name>
    <dbReference type="NCBI Taxonomy" id="3562"/>
    <lineage>
        <taxon>Eukaryota</taxon>
        <taxon>Viridiplantae</taxon>
        <taxon>Streptophyta</taxon>
        <taxon>Embryophyta</taxon>
        <taxon>Tracheophyta</taxon>
        <taxon>Spermatophyta</taxon>
        <taxon>Magnoliopsida</taxon>
        <taxon>eudicotyledons</taxon>
        <taxon>Gunneridae</taxon>
        <taxon>Pentapetalae</taxon>
        <taxon>Caryophyllales</taxon>
        <taxon>Chenopodiaceae</taxon>
        <taxon>Chenopodioideae</taxon>
        <taxon>Anserineae</taxon>
        <taxon>Spinacia</taxon>
    </lineage>
</organism>
<proteinExistence type="predicted"/>
<dbReference type="RefSeq" id="XP_056691842.1">
    <property type="nucleotide sequence ID" value="XM_056835864.1"/>
</dbReference>
<evidence type="ECO:0000313" key="3">
    <source>
        <dbReference type="RefSeq" id="XP_056691842.1"/>
    </source>
</evidence>
<accession>A0ABM3R882</accession>
<sequence>MAVPLASQAAQAAFPHIPLRPDSSRKYSIYNTPTRSIVPVSHGFVTPFPYVAGTSATLGTLPFMQQVVPQFTHHQPHNMYPQNTYYQHLQASLPETFSPLVPVLNNICDNTNHQLQKIMTMKNKIPGVPTTIKEASLDTYGDSPYVDPIDAIDIPKRFSPPIILVYDGTTDPREHILTYKQRMMTIPVPKHMREASLFKGFGSTLIGPARKWFTSWPNGCITSFAHLGNMFNQQFASSRGLEKQTSDLYRVVQRPNEPLKDYIA</sequence>
<evidence type="ECO:0000313" key="2">
    <source>
        <dbReference type="Proteomes" id="UP000813463"/>
    </source>
</evidence>
<dbReference type="PANTHER" id="PTHR33223:SF9">
    <property type="entry name" value="RETROTRANSPOSON GAG DOMAIN-CONTAINING PROTEIN"/>
    <property type="match status" value="1"/>
</dbReference>
<gene>
    <name evidence="3" type="primary">LOC130467366</name>
</gene>
<reference evidence="3" key="2">
    <citation type="submission" date="2025-08" db="UniProtKB">
        <authorList>
            <consortium name="RefSeq"/>
        </authorList>
    </citation>
    <scope>IDENTIFICATION</scope>
    <source>
        <tissue evidence="3">Leaf</tissue>
    </source>
</reference>
<dbReference type="Pfam" id="PF03732">
    <property type="entry name" value="Retrotrans_gag"/>
    <property type="match status" value="1"/>
</dbReference>
<dbReference type="Proteomes" id="UP000813463">
    <property type="component" value="Chromosome 2"/>
</dbReference>
<protein>
    <recommendedName>
        <fullName evidence="1">Retrotransposon gag domain-containing protein</fullName>
    </recommendedName>
</protein>
<dbReference type="GeneID" id="130467366"/>
<reference evidence="2" key="1">
    <citation type="journal article" date="2021" name="Nat. Commun.">
        <title>Genomic analyses provide insights into spinach domestication and the genetic basis of agronomic traits.</title>
        <authorList>
            <person name="Cai X."/>
            <person name="Sun X."/>
            <person name="Xu C."/>
            <person name="Sun H."/>
            <person name="Wang X."/>
            <person name="Ge C."/>
            <person name="Zhang Z."/>
            <person name="Wang Q."/>
            <person name="Fei Z."/>
            <person name="Jiao C."/>
            <person name="Wang Q."/>
        </authorList>
    </citation>
    <scope>NUCLEOTIDE SEQUENCE [LARGE SCALE GENOMIC DNA]</scope>
    <source>
        <strain evidence="2">cv. Varoflay</strain>
    </source>
</reference>
<name>A0ABM3R882_SPIOL</name>
<dbReference type="PANTHER" id="PTHR33223">
    <property type="entry name" value="CCHC-TYPE DOMAIN-CONTAINING PROTEIN"/>
    <property type="match status" value="1"/>
</dbReference>
<evidence type="ECO:0000259" key="1">
    <source>
        <dbReference type="Pfam" id="PF03732"/>
    </source>
</evidence>
<dbReference type="InterPro" id="IPR005162">
    <property type="entry name" value="Retrotrans_gag_dom"/>
</dbReference>